<dbReference type="EMBL" id="MU003513">
    <property type="protein sequence ID" value="KAF2469204.1"/>
    <property type="molecule type" value="Genomic_DNA"/>
</dbReference>
<evidence type="ECO:0000313" key="1">
    <source>
        <dbReference type="EMBL" id="KAF2469204.1"/>
    </source>
</evidence>
<keyword evidence="2" id="KW-1185">Reference proteome</keyword>
<organism evidence="1 2">
    <name type="scientific">Lindgomyces ingoldianus</name>
    <dbReference type="NCBI Taxonomy" id="673940"/>
    <lineage>
        <taxon>Eukaryota</taxon>
        <taxon>Fungi</taxon>
        <taxon>Dikarya</taxon>
        <taxon>Ascomycota</taxon>
        <taxon>Pezizomycotina</taxon>
        <taxon>Dothideomycetes</taxon>
        <taxon>Pleosporomycetidae</taxon>
        <taxon>Pleosporales</taxon>
        <taxon>Lindgomycetaceae</taxon>
        <taxon>Lindgomyces</taxon>
    </lineage>
</organism>
<evidence type="ECO:0000313" key="2">
    <source>
        <dbReference type="Proteomes" id="UP000799755"/>
    </source>
</evidence>
<sequence>MLDEGRPIRERSRMVFRCVLKQPGRQAIVEEMSISYSMSVRNLCLKGETTKRNPETLGDYSRIRVDAARRRRVAGPRVSMRTRGGEHGVSLVAAADVGLPRRTGSCASAVTAVSTCEKRGGYRSIIAYEAQILTRPTSILQDSGGMDAQPYVFVNGASRPATLETPFPNTKERVGLGSCNPDVLFTLTKTRARFHSPYFRCQSHGPSSYSTSSARSKQRSDGTAGERDDQDNTILPSYAEQVPHTFVVLEMALAIAKVTDASPPGKLKLDADPLARRDMGKDLSRVEIQSAHDVELVLSGSSGVAKERIFNAEMLQGLDDGGKRVTKFILTTADPPADSLCHNDKYLFREPVHVQRVVRKQSLSKEDNAKMISSHDFDIAHDTHNNDPPKANKNQEGRICTRKLERLGHADQESKDYHASVVPYESYRARNNISNDYNAGCYYHGVGSIAFYSNIFHFSLCEAVPVHTGEVKSGSFLSFRQALDRLERTQHNAHPCYTVPCQVLFSDNYGSIARFLISKILGVHIVAKRSRVETPRRSEIYWVLWYGLQVTFLRYSRVDLQDHSRLRFIAKGNGVSLRNGARNKIHVLVSISSTAAIASPFPEPFSSTVKMEEAKSSSNEKNPPVRQDFNSRSLLEMKVVKSYAVSLSYPLNCPSGGFRRGADMVKELCLGARTAGADYPFVRRSKTKVELSDLSIVGYSVDNDYNVVNPSTSPMSEFRHECLRIAHLRKDSSYSKSEEPIKEVSESASGKYPTCKYPIGGTEGGLIHIDQMSFKIGQNSSIHYGTRFSYMILDHTTLSLIVQQTNALFSEDHSLFGSTESLPKASHSSLSSRSFVDEFGWVD</sequence>
<accession>A0ACB6QQB2</accession>
<protein>
    <submittedName>
        <fullName evidence="1">Uncharacterized protein</fullName>
    </submittedName>
</protein>
<dbReference type="Proteomes" id="UP000799755">
    <property type="component" value="Unassembled WGS sequence"/>
</dbReference>
<proteinExistence type="predicted"/>
<name>A0ACB6QQB2_9PLEO</name>
<reference evidence="1" key="1">
    <citation type="journal article" date="2020" name="Stud. Mycol.">
        <title>101 Dothideomycetes genomes: a test case for predicting lifestyles and emergence of pathogens.</title>
        <authorList>
            <person name="Haridas S."/>
            <person name="Albert R."/>
            <person name="Binder M."/>
            <person name="Bloem J."/>
            <person name="Labutti K."/>
            <person name="Salamov A."/>
            <person name="Andreopoulos B."/>
            <person name="Baker S."/>
            <person name="Barry K."/>
            <person name="Bills G."/>
            <person name="Bluhm B."/>
            <person name="Cannon C."/>
            <person name="Castanera R."/>
            <person name="Culley D."/>
            <person name="Daum C."/>
            <person name="Ezra D."/>
            <person name="Gonzalez J."/>
            <person name="Henrissat B."/>
            <person name="Kuo A."/>
            <person name="Liang C."/>
            <person name="Lipzen A."/>
            <person name="Lutzoni F."/>
            <person name="Magnuson J."/>
            <person name="Mondo S."/>
            <person name="Nolan M."/>
            <person name="Ohm R."/>
            <person name="Pangilinan J."/>
            <person name="Park H.-J."/>
            <person name="Ramirez L."/>
            <person name="Alfaro M."/>
            <person name="Sun H."/>
            <person name="Tritt A."/>
            <person name="Yoshinaga Y."/>
            <person name="Zwiers L.-H."/>
            <person name="Turgeon B."/>
            <person name="Goodwin S."/>
            <person name="Spatafora J."/>
            <person name="Crous P."/>
            <person name="Grigoriev I."/>
        </authorList>
    </citation>
    <scope>NUCLEOTIDE SEQUENCE</scope>
    <source>
        <strain evidence="1">ATCC 200398</strain>
    </source>
</reference>
<gene>
    <name evidence="1" type="ORF">BDR25DRAFT_394535</name>
</gene>
<comment type="caution">
    <text evidence="1">The sequence shown here is derived from an EMBL/GenBank/DDBJ whole genome shotgun (WGS) entry which is preliminary data.</text>
</comment>